<proteinExistence type="predicted"/>
<feature type="signal peptide" evidence="1">
    <location>
        <begin position="1"/>
        <end position="31"/>
    </location>
</feature>
<reference evidence="2 3" key="1">
    <citation type="submission" date="2018-04" db="EMBL/GenBank/DDBJ databases">
        <title>Genomic Encyclopedia of Archaeal and Bacterial Type Strains, Phase II (KMG-II): from individual species to whole genera.</title>
        <authorList>
            <person name="Goeker M."/>
        </authorList>
    </citation>
    <scope>NUCLEOTIDE SEQUENCE [LARGE SCALE GENOMIC DNA]</scope>
    <source>
        <strain evidence="2 3">DSM 29955</strain>
    </source>
</reference>
<keyword evidence="1" id="KW-0732">Signal</keyword>
<dbReference type="InterPro" id="IPR009333">
    <property type="entry name" value="DUF992"/>
</dbReference>
<dbReference type="AlphaFoldDB" id="A0A2T6K5I2"/>
<comment type="caution">
    <text evidence="2">The sequence shown here is derived from an EMBL/GenBank/DDBJ whole genome shotgun (WGS) entry which is preliminary data.</text>
</comment>
<evidence type="ECO:0000256" key="1">
    <source>
        <dbReference type="SAM" id="SignalP"/>
    </source>
</evidence>
<protein>
    <submittedName>
        <fullName evidence="2">Uncharacterized protein DUF992</fullName>
    </submittedName>
</protein>
<sequence>MSYQRTKTPICLVAFALIGALAGLLAQPATAQNMERFQAGTLVCKGSGGWGAIFTSKKEFDCTFAKLDSNVRGTYKGVIERFGLDIGVTGDTALVWLVFGPEGKIGDNYSPGSLAGTYGGIGAEVSLGVGLGANALLGRGESSFALQPVSVQVQTGISVAAGVETLKLEYVGPLQDS</sequence>
<keyword evidence="3" id="KW-1185">Reference proteome</keyword>
<evidence type="ECO:0000313" key="2">
    <source>
        <dbReference type="EMBL" id="PUB09894.1"/>
    </source>
</evidence>
<dbReference type="Pfam" id="PF06186">
    <property type="entry name" value="DUF992"/>
    <property type="match status" value="1"/>
</dbReference>
<dbReference type="EMBL" id="QBUD01000024">
    <property type="protein sequence ID" value="PUB09894.1"/>
    <property type="molecule type" value="Genomic_DNA"/>
</dbReference>
<gene>
    <name evidence="2" type="ORF">C8N45_12427</name>
</gene>
<accession>A0A2T6K5I2</accession>
<organism evidence="2 3">
    <name type="scientific">Yoonia sediminilitoris</name>
    <dbReference type="NCBI Taxonomy" id="1286148"/>
    <lineage>
        <taxon>Bacteria</taxon>
        <taxon>Pseudomonadati</taxon>
        <taxon>Pseudomonadota</taxon>
        <taxon>Alphaproteobacteria</taxon>
        <taxon>Rhodobacterales</taxon>
        <taxon>Paracoccaceae</taxon>
        <taxon>Yoonia</taxon>
    </lineage>
</organism>
<evidence type="ECO:0000313" key="3">
    <source>
        <dbReference type="Proteomes" id="UP000244523"/>
    </source>
</evidence>
<dbReference type="Proteomes" id="UP000244523">
    <property type="component" value="Unassembled WGS sequence"/>
</dbReference>
<name>A0A2T6K5I2_9RHOB</name>
<feature type="chain" id="PRO_5015762458" evidence="1">
    <location>
        <begin position="32"/>
        <end position="177"/>
    </location>
</feature>